<comment type="similarity">
    <text evidence="2 9 10">Belongs to the RecF family.</text>
</comment>
<keyword evidence="5 9" id="KW-0235">DNA replication</keyword>
<dbReference type="PANTHER" id="PTHR32182:SF0">
    <property type="entry name" value="DNA REPLICATION AND REPAIR PROTEIN RECF"/>
    <property type="match status" value="1"/>
</dbReference>
<feature type="compositionally biased region" description="Basic and acidic residues" evidence="11">
    <location>
        <begin position="114"/>
        <end position="133"/>
    </location>
</feature>
<comment type="function">
    <text evidence="9 10">The RecF protein is involved in DNA metabolism; it is required for DNA replication and normal SOS inducibility. RecF binds preferentially to single-stranded, linear DNA. It also seems to bind ATP.</text>
</comment>
<feature type="binding site" evidence="9">
    <location>
        <begin position="59"/>
        <end position="66"/>
    </location>
    <ligand>
        <name>ATP</name>
        <dbReference type="ChEBI" id="CHEBI:30616"/>
    </ligand>
</feature>
<evidence type="ECO:0000256" key="1">
    <source>
        <dbReference type="ARBA" id="ARBA00004496"/>
    </source>
</evidence>
<dbReference type="GO" id="GO:0006260">
    <property type="term" value="P:DNA replication"/>
    <property type="evidence" value="ECO:0007669"/>
    <property type="project" value="UniProtKB-UniRule"/>
</dbReference>
<dbReference type="InterPro" id="IPR027417">
    <property type="entry name" value="P-loop_NTPase"/>
</dbReference>
<name>A0A369TCQ1_9PROT</name>
<keyword evidence="9 10" id="KW-0227">DNA damage</keyword>
<keyword evidence="8 9" id="KW-0238">DNA-binding</keyword>
<dbReference type="InterPro" id="IPR003593">
    <property type="entry name" value="AAA+_ATPase"/>
</dbReference>
<dbReference type="Gene3D" id="3.40.50.300">
    <property type="entry name" value="P-loop containing nucleotide triphosphate hydrolases"/>
    <property type="match status" value="1"/>
</dbReference>
<dbReference type="GO" id="GO:0000731">
    <property type="term" value="P:DNA synthesis involved in DNA repair"/>
    <property type="evidence" value="ECO:0007669"/>
    <property type="project" value="TreeGrafter"/>
</dbReference>
<dbReference type="Gene3D" id="1.20.1050.90">
    <property type="entry name" value="RecF/RecN/SMC, N-terminal domain"/>
    <property type="match status" value="1"/>
</dbReference>
<keyword evidence="6 9" id="KW-0547">Nucleotide-binding</keyword>
<dbReference type="RefSeq" id="WP_114581039.1">
    <property type="nucleotide sequence ID" value="NZ_QPMH01000003.1"/>
</dbReference>
<dbReference type="AlphaFoldDB" id="A0A369TCQ1"/>
<dbReference type="GO" id="GO:0003697">
    <property type="term" value="F:single-stranded DNA binding"/>
    <property type="evidence" value="ECO:0007669"/>
    <property type="project" value="UniProtKB-UniRule"/>
</dbReference>
<dbReference type="NCBIfam" id="TIGR00611">
    <property type="entry name" value="recf"/>
    <property type="match status" value="1"/>
</dbReference>
<evidence type="ECO:0000256" key="11">
    <source>
        <dbReference type="SAM" id="MobiDB-lite"/>
    </source>
</evidence>
<evidence type="ECO:0000256" key="3">
    <source>
        <dbReference type="ARBA" id="ARBA00020170"/>
    </source>
</evidence>
<dbReference type="GO" id="GO:0009432">
    <property type="term" value="P:SOS response"/>
    <property type="evidence" value="ECO:0007669"/>
    <property type="project" value="UniProtKB-UniRule"/>
</dbReference>
<dbReference type="SUPFAM" id="SSF52540">
    <property type="entry name" value="P-loop containing nucleoside triphosphate hydrolases"/>
    <property type="match status" value="1"/>
</dbReference>
<evidence type="ECO:0000313" key="14">
    <source>
        <dbReference type="Proteomes" id="UP000253941"/>
    </source>
</evidence>
<feature type="domain" description="AAA+ ATPase" evidence="12">
    <location>
        <begin position="51"/>
        <end position="404"/>
    </location>
</feature>
<evidence type="ECO:0000256" key="8">
    <source>
        <dbReference type="ARBA" id="ARBA00023125"/>
    </source>
</evidence>
<dbReference type="PROSITE" id="PS00617">
    <property type="entry name" value="RECF_1"/>
    <property type="match status" value="1"/>
</dbReference>
<evidence type="ECO:0000256" key="9">
    <source>
        <dbReference type="HAMAP-Rule" id="MF_00365"/>
    </source>
</evidence>
<dbReference type="HAMAP" id="MF_00365">
    <property type="entry name" value="RecF"/>
    <property type="match status" value="1"/>
</dbReference>
<dbReference type="InterPro" id="IPR018078">
    <property type="entry name" value="DNA-binding_RecF_CS"/>
</dbReference>
<dbReference type="Proteomes" id="UP000253941">
    <property type="component" value="Unassembled WGS sequence"/>
</dbReference>
<feature type="compositionally biased region" description="Basic and acidic residues" evidence="11">
    <location>
        <begin position="85"/>
        <end position="99"/>
    </location>
</feature>
<dbReference type="GO" id="GO:0006302">
    <property type="term" value="P:double-strand break repair"/>
    <property type="evidence" value="ECO:0007669"/>
    <property type="project" value="TreeGrafter"/>
</dbReference>
<dbReference type="InterPro" id="IPR042174">
    <property type="entry name" value="RecF_2"/>
</dbReference>
<organism evidence="13 14">
    <name type="scientific">Ferruginivarius sediminum</name>
    <dbReference type="NCBI Taxonomy" id="2661937"/>
    <lineage>
        <taxon>Bacteria</taxon>
        <taxon>Pseudomonadati</taxon>
        <taxon>Pseudomonadota</taxon>
        <taxon>Alphaproteobacteria</taxon>
        <taxon>Rhodospirillales</taxon>
        <taxon>Rhodospirillaceae</taxon>
        <taxon>Ferruginivarius</taxon>
    </lineage>
</organism>
<keyword evidence="7 9" id="KW-0067">ATP-binding</keyword>
<evidence type="ECO:0000256" key="4">
    <source>
        <dbReference type="ARBA" id="ARBA00022490"/>
    </source>
</evidence>
<reference evidence="13 14" key="1">
    <citation type="submission" date="2018-07" db="EMBL/GenBank/DDBJ databases">
        <title>Venubactetium sediminum gen. nov., sp. nov., isolated from a marine solar saltern.</title>
        <authorList>
            <person name="Wang S."/>
        </authorList>
    </citation>
    <scope>NUCLEOTIDE SEQUENCE [LARGE SCALE GENOMIC DNA]</scope>
    <source>
        <strain evidence="13 14">WD2A32</strain>
    </source>
</reference>
<evidence type="ECO:0000256" key="5">
    <source>
        <dbReference type="ARBA" id="ARBA00022705"/>
    </source>
</evidence>
<evidence type="ECO:0000313" key="13">
    <source>
        <dbReference type="EMBL" id="RDD63089.1"/>
    </source>
</evidence>
<comment type="subcellular location">
    <subcellularLocation>
        <location evidence="1 9 10">Cytoplasm</location>
    </subcellularLocation>
</comment>
<dbReference type="InterPro" id="IPR003395">
    <property type="entry name" value="RecF/RecN/SMC_N"/>
</dbReference>
<keyword evidence="9 10" id="KW-0234">DNA repair</keyword>
<sequence>MEHATLTAPRGHAGGTTEGAAQGAYHRPALWIETLRLTAFRNYARADIVCDGRPVVLTGPNGAGKTNLLEAISFLAPGRGLRRARMSEVERQSDGREDPATQPGTAWAVAARVHTPDGERDIGTGRDPAAEGRERRAVRLDGGNAGSQQALGEVVAITWLLPSMDRLFQESPSGRRRFLDRLVFGLDPAHAGRVNKYEHAMRERARLLRQGRPADPAWLAALEQRMAETGVAIAAARRDLVDRLARACRREPGPFPKAGLGLAGDIETWLDELSALDAEDRLRAALESARERDAESGGAAHGPHRGDLVARHLEKDRPAEMCSTGEQKALLISLVLAHARLLSAERGFPPLVLLDEVAAHLDEDRRHGLFEELLGLGAQAWLTGTDSSLFDGLGERAQAFEVCDARITAHG</sequence>
<dbReference type="GO" id="GO:0005524">
    <property type="term" value="F:ATP binding"/>
    <property type="evidence" value="ECO:0007669"/>
    <property type="project" value="UniProtKB-UniRule"/>
</dbReference>
<dbReference type="Pfam" id="PF02463">
    <property type="entry name" value="SMC_N"/>
    <property type="match status" value="1"/>
</dbReference>
<dbReference type="SMART" id="SM00382">
    <property type="entry name" value="AAA"/>
    <property type="match status" value="1"/>
</dbReference>
<dbReference type="InterPro" id="IPR001238">
    <property type="entry name" value="DNA-binding_RecF"/>
</dbReference>
<keyword evidence="9 10" id="KW-0742">SOS response</keyword>
<dbReference type="GO" id="GO:0005737">
    <property type="term" value="C:cytoplasm"/>
    <property type="evidence" value="ECO:0007669"/>
    <property type="project" value="UniProtKB-SubCell"/>
</dbReference>
<evidence type="ECO:0000256" key="7">
    <source>
        <dbReference type="ARBA" id="ARBA00022840"/>
    </source>
</evidence>
<protein>
    <recommendedName>
        <fullName evidence="3 9">DNA replication and repair protein RecF</fullName>
    </recommendedName>
</protein>
<feature type="region of interest" description="Disordered" evidence="11">
    <location>
        <begin position="83"/>
        <end position="133"/>
    </location>
</feature>
<keyword evidence="4 9" id="KW-0963">Cytoplasm</keyword>
<comment type="caution">
    <text evidence="13">The sequence shown here is derived from an EMBL/GenBank/DDBJ whole genome shotgun (WGS) entry which is preliminary data.</text>
</comment>
<dbReference type="PROSITE" id="PS00618">
    <property type="entry name" value="RECF_2"/>
    <property type="match status" value="1"/>
</dbReference>
<evidence type="ECO:0000256" key="2">
    <source>
        <dbReference type="ARBA" id="ARBA00008016"/>
    </source>
</evidence>
<evidence type="ECO:0000256" key="10">
    <source>
        <dbReference type="RuleBase" id="RU000578"/>
    </source>
</evidence>
<feature type="region of interest" description="Disordered" evidence="11">
    <location>
        <begin position="1"/>
        <end position="21"/>
    </location>
</feature>
<keyword evidence="14" id="KW-1185">Reference proteome</keyword>
<proteinExistence type="inferred from homology"/>
<dbReference type="PANTHER" id="PTHR32182">
    <property type="entry name" value="DNA REPLICATION AND REPAIR PROTEIN RECF"/>
    <property type="match status" value="1"/>
</dbReference>
<gene>
    <name evidence="9" type="primary">recF</name>
    <name evidence="13" type="ORF">DRB17_04780</name>
</gene>
<dbReference type="EMBL" id="QPMH01000003">
    <property type="protein sequence ID" value="RDD63089.1"/>
    <property type="molecule type" value="Genomic_DNA"/>
</dbReference>
<accession>A0A369TCQ1</accession>
<evidence type="ECO:0000256" key="6">
    <source>
        <dbReference type="ARBA" id="ARBA00022741"/>
    </source>
</evidence>
<evidence type="ECO:0000259" key="12">
    <source>
        <dbReference type="SMART" id="SM00382"/>
    </source>
</evidence>